<proteinExistence type="predicted"/>
<dbReference type="Proteomes" id="UP001143391">
    <property type="component" value="Unassembled WGS sequence"/>
</dbReference>
<dbReference type="PROSITE" id="PS50990">
    <property type="entry name" value="PEPTIDASE_C39"/>
    <property type="match status" value="1"/>
</dbReference>
<protein>
    <submittedName>
        <fullName evidence="3">C39 family peptidase</fullName>
    </submittedName>
</protein>
<dbReference type="CDD" id="cd02423">
    <property type="entry name" value="Peptidase_C39G"/>
    <property type="match status" value="1"/>
</dbReference>
<dbReference type="RefSeq" id="WP_275706926.1">
    <property type="nucleotide sequence ID" value="NZ_JANCMW010000007.1"/>
</dbReference>
<dbReference type="EMBL" id="JANCMW010000007">
    <property type="protein sequence ID" value="MDF0751012.1"/>
    <property type="molecule type" value="Genomic_DNA"/>
</dbReference>
<organism evidence="3 4">
    <name type="scientific">Marinobacter iranensis</name>
    <dbReference type="NCBI Taxonomy" id="2962607"/>
    <lineage>
        <taxon>Bacteria</taxon>
        <taxon>Pseudomonadati</taxon>
        <taxon>Pseudomonadota</taxon>
        <taxon>Gammaproteobacteria</taxon>
        <taxon>Pseudomonadales</taxon>
        <taxon>Marinobacteraceae</taxon>
        <taxon>Marinobacter</taxon>
    </lineage>
</organism>
<feature type="chain" id="PRO_5045135335" evidence="1">
    <location>
        <begin position="28"/>
        <end position="233"/>
    </location>
</feature>
<feature type="domain" description="Peptidase C39" evidence="2">
    <location>
        <begin position="57"/>
        <end position="189"/>
    </location>
</feature>
<keyword evidence="1" id="KW-0732">Signal</keyword>
<sequence length="233" mass="25481">MTVRFICRFYQVAMLIMGVGLTAPLYAASVSVDSNAARFQAPVRSFLELRERNLVRQGWDISCGAAALSTILTYDYNEPYSEATIAVSILANTDPALVRRRGGFSLLDLKRFAEAVGYSANGYGELALEDLADFDAPMILPVRIRGLDHFVVFRGVAAGKVLIGDPAFGNLTLSQHQFRQFWTSGIGFVVEPADASDKRRAALASEAMHLSVPDLNYVYRLSRGAGPVPATRR</sequence>
<comment type="caution">
    <text evidence="3">The sequence shown here is derived from an EMBL/GenBank/DDBJ whole genome shotgun (WGS) entry which is preliminary data.</text>
</comment>
<dbReference type="InterPro" id="IPR005074">
    <property type="entry name" value="Peptidase_C39"/>
</dbReference>
<evidence type="ECO:0000256" key="1">
    <source>
        <dbReference type="SAM" id="SignalP"/>
    </source>
</evidence>
<dbReference type="Gene3D" id="3.90.70.10">
    <property type="entry name" value="Cysteine proteinases"/>
    <property type="match status" value="1"/>
</dbReference>
<name>A0ABT5YBE4_9GAMM</name>
<keyword evidence="4" id="KW-1185">Reference proteome</keyword>
<dbReference type="Pfam" id="PF03412">
    <property type="entry name" value="Peptidase_C39"/>
    <property type="match status" value="1"/>
</dbReference>
<evidence type="ECO:0000259" key="2">
    <source>
        <dbReference type="PROSITE" id="PS50990"/>
    </source>
</evidence>
<gene>
    <name evidence="3" type="ORF">NLU14_12330</name>
</gene>
<evidence type="ECO:0000313" key="4">
    <source>
        <dbReference type="Proteomes" id="UP001143391"/>
    </source>
</evidence>
<feature type="signal peptide" evidence="1">
    <location>
        <begin position="1"/>
        <end position="27"/>
    </location>
</feature>
<reference evidence="3" key="1">
    <citation type="submission" date="2022-07" db="EMBL/GenBank/DDBJ databases">
        <title>Marinobacter iranensis a new bacterium isolate from a hipersaline lake in Iran.</title>
        <authorList>
            <person name="Mohammad A.M.A."/>
            <person name="Cristina S.-P."/>
            <person name="Antonio V."/>
        </authorList>
    </citation>
    <scope>NUCLEOTIDE SEQUENCE</scope>
    <source>
        <strain evidence="3">71-i</strain>
    </source>
</reference>
<evidence type="ECO:0000313" key="3">
    <source>
        <dbReference type="EMBL" id="MDF0751012.1"/>
    </source>
</evidence>
<accession>A0ABT5YBE4</accession>